<dbReference type="Gene3D" id="3.40.250.10">
    <property type="entry name" value="Rhodanese-like domain"/>
    <property type="match status" value="1"/>
</dbReference>
<proteinExistence type="predicted"/>
<evidence type="ECO:0000313" key="2">
    <source>
        <dbReference type="EMBL" id="CAG9800703.1"/>
    </source>
</evidence>
<dbReference type="PROSITE" id="PS50206">
    <property type="entry name" value="RHODANESE_3"/>
    <property type="match status" value="1"/>
</dbReference>
<dbReference type="PANTHER" id="PTHR44086">
    <property type="entry name" value="THIOSULFATE SULFURTRANSFERASE RDL2, MITOCHONDRIAL-RELATED"/>
    <property type="match status" value="1"/>
</dbReference>
<name>A0A9N9WLX1_9DIPT</name>
<dbReference type="SUPFAM" id="SSF52821">
    <property type="entry name" value="Rhodanese/Cell cycle control phosphatase"/>
    <property type="match status" value="1"/>
</dbReference>
<sequence>MNVEVAIYHEIIEAIVDPEVLLIDVRDPQEIAATGSIPTSINIPLAKIPQELKLSRLAFVAKYQRNKPSLSHKLIFYCKFGDLSQTAAEEAVNIGYKNVRNYKAGYSEWTFKWKEWDDYVDPEKFKQQERYKEL</sequence>
<accession>A0A9N9WLX1</accession>
<evidence type="ECO:0000313" key="3">
    <source>
        <dbReference type="Proteomes" id="UP001153620"/>
    </source>
</evidence>
<organism evidence="2 3">
    <name type="scientific">Chironomus riparius</name>
    <dbReference type="NCBI Taxonomy" id="315576"/>
    <lineage>
        <taxon>Eukaryota</taxon>
        <taxon>Metazoa</taxon>
        <taxon>Ecdysozoa</taxon>
        <taxon>Arthropoda</taxon>
        <taxon>Hexapoda</taxon>
        <taxon>Insecta</taxon>
        <taxon>Pterygota</taxon>
        <taxon>Neoptera</taxon>
        <taxon>Endopterygota</taxon>
        <taxon>Diptera</taxon>
        <taxon>Nematocera</taxon>
        <taxon>Chironomoidea</taxon>
        <taxon>Chironomidae</taxon>
        <taxon>Chironominae</taxon>
        <taxon>Chironomus</taxon>
    </lineage>
</organism>
<feature type="domain" description="Rhodanese" evidence="1">
    <location>
        <begin position="16"/>
        <end position="118"/>
    </location>
</feature>
<gene>
    <name evidence="2" type="ORF">CHIRRI_LOCUS3642</name>
</gene>
<dbReference type="PANTHER" id="PTHR44086:SF10">
    <property type="entry name" value="THIOSULFATE SULFURTRANSFERASE_RHODANESE-LIKE DOMAIN-CONTAINING PROTEIN 3"/>
    <property type="match status" value="1"/>
</dbReference>
<protein>
    <recommendedName>
        <fullName evidence="1">Rhodanese domain-containing protein</fullName>
    </recommendedName>
</protein>
<evidence type="ECO:0000259" key="1">
    <source>
        <dbReference type="PROSITE" id="PS50206"/>
    </source>
</evidence>
<dbReference type="GO" id="GO:0004792">
    <property type="term" value="F:thiosulfate-cyanide sulfurtransferase activity"/>
    <property type="evidence" value="ECO:0007669"/>
    <property type="project" value="TreeGrafter"/>
</dbReference>
<dbReference type="EMBL" id="OU895877">
    <property type="protein sequence ID" value="CAG9800703.1"/>
    <property type="molecule type" value="Genomic_DNA"/>
</dbReference>
<dbReference type="Pfam" id="PF00581">
    <property type="entry name" value="Rhodanese"/>
    <property type="match status" value="1"/>
</dbReference>
<dbReference type="GO" id="GO:0005739">
    <property type="term" value="C:mitochondrion"/>
    <property type="evidence" value="ECO:0007669"/>
    <property type="project" value="TreeGrafter"/>
</dbReference>
<keyword evidence="3" id="KW-1185">Reference proteome</keyword>
<reference evidence="2" key="1">
    <citation type="submission" date="2022-01" db="EMBL/GenBank/DDBJ databases">
        <authorList>
            <person name="King R."/>
        </authorList>
    </citation>
    <scope>NUCLEOTIDE SEQUENCE</scope>
</reference>
<reference evidence="2" key="2">
    <citation type="submission" date="2022-10" db="EMBL/GenBank/DDBJ databases">
        <authorList>
            <consortium name="ENA_rothamsted_submissions"/>
            <consortium name="culmorum"/>
            <person name="King R."/>
        </authorList>
    </citation>
    <scope>NUCLEOTIDE SEQUENCE</scope>
</reference>
<dbReference type="OrthoDB" id="566238at2759"/>
<dbReference type="AlphaFoldDB" id="A0A9N9WLX1"/>
<dbReference type="InterPro" id="IPR036873">
    <property type="entry name" value="Rhodanese-like_dom_sf"/>
</dbReference>
<dbReference type="InterPro" id="IPR001763">
    <property type="entry name" value="Rhodanese-like_dom"/>
</dbReference>
<dbReference type="SMART" id="SM00450">
    <property type="entry name" value="RHOD"/>
    <property type="match status" value="1"/>
</dbReference>
<dbReference type="Proteomes" id="UP001153620">
    <property type="component" value="Chromosome 1"/>
</dbReference>